<feature type="signal peptide" evidence="10">
    <location>
        <begin position="1"/>
        <end position="21"/>
    </location>
</feature>
<dbReference type="PANTHER" id="PTHR11177:SF317">
    <property type="entry name" value="CHITINASE 12-RELATED"/>
    <property type="match status" value="1"/>
</dbReference>
<evidence type="ECO:0000256" key="7">
    <source>
        <dbReference type="RuleBase" id="RU000489"/>
    </source>
</evidence>
<dbReference type="SMART" id="SM00636">
    <property type="entry name" value="Glyco_18"/>
    <property type="match status" value="1"/>
</dbReference>
<feature type="domain" description="GH18" evidence="11">
    <location>
        <begin position="57"/>
        <end position="456"/>
    </location>
</feature>
<comment type="similarity">
    <text evidence="8">Belongs to the glycosyl hydrolase 18 family.</text>
</comment>
<comment type="catalytic activity">
    <reaction evidence="1">
        <text>Random endo-hydrolysis of N-acetyl-beta-D-glucosaminide (1-&gt;4)-beta-linkages in chitin and chitodextrins.</text>
        <dbReference type="EC" id="3.2.1.14"/>
    </reaction>
</comment>
<proteinExistence type="inferred from homology"/>
<reference evidence="13" key="1">
    <citation type="submission" date="2024-04" db="EMBL/GenBank/DDBJ databases">
        <authorList>
            <person name="Shaw F."/>
            <person name="Minotto A."/>
        </authorList>
    </citation>
    <scope>NUCLEOTIDE SEQUENCE [LARGE SCALE GENOMIC DNA]</scope>
</reference>
<dbReference type="SUPFAM" id="SSF51445">
    <property type="entry name" value="(Trans)glycosidases"/>
    <property type="match status" value="1"/>
</dbReference>
<evidence type="ECO:0000313" key="12">
    <source>
        <dbReference type="EMBL" id="CAL1708903.1"/>
    </source>
</evidence>
<evidence type="ECO:0000313" key="13">
    <source>
        <dbReference type="Proteomes" id="UP001497453"/>
    </source>
</evidence>
<dbReference type="InterPro" id="IPR017853">
    <property type="entry name" value="GH"/>
</dbReference>
<dbReference type="PROSITE" id="PS01095">
    <property type="entry name" value="GH18_1"/>
    <property type="match status" value="1"/>
</dbReference>
<feature type="chain" id="PRO_5047396933" description="GH18 domain-containing protein" evidence="10">
    <location>
        <begin position="22"/>
        <end position="456"/>
    </location>
</feature>
<dbReference type="Gene3D" id="3.20.20.80">
    <property type="entry name" value="Glycosidases"/>
    <property type="match status" value="2"/>
</dbReference>
<keyword evidence="2 7" id="KW-0378">Hydrolase</keyword>
<evidence type="ECO:0000256" key="2">
    <source>
        <dbReference type="ARBA" id="ARBA00022801"/>
    </source>
</evidence>
<evidence type="ECO:0000256" key="6">
    <source>
        <dbReference type="ARBA" id="ARBA00023326"/>
    </source>
</evidence>
<gene>
    <name evidence="12" type="ORF">GFSPODELE1_LOCUS7081</name>
</gene>
<keyword evidence="6" id="KW-0624">Polysaccharide degradation</keyword>
<keyword evidence="3" id="KW-0146">Chitin degradation</keyword>
<evidence type="ECO:0000256" key="9">
    <source>
        <dbReference type="SAM" id="MobiDB-lite"/>
    </source>
</evidence>
<keyword evidence="4" id="KW-0119">Carbohydrate metabolism</keyword>
<sequence length="456" mass="48252">MLHMLSLSLLALLPLTSSVWAVPTCSVQSSSSASAADASTTASSQSASGSLGNNDNKIAMSWYTGWHTNHLSPANVSWDKYTAVTYAFAVTTDDVNNVSLALSSGPLLPVFVTEAHKHNVKALLTIGGWTGSRYFSTAVGSPENRTAFVENMISLVKKYDLDGLDFDWEYPNRQGLGCNIVSPQDSENLLAFLQELRKNSVMQNLTISAAATIKLFLGADGNPMTDVSGFASVLDYLAIMNYDVWGSWSKSVGPNAPLNDTCASGDEQQGSAVSALKAWTDAGFPANKLLLGVGSYGHSFFVSNSSALASSNSSSSSAGTSVPPGTLPLAPYPPFDATQQPKGDSWDVVAADEKDPCGVPLSISGNWNFRGLIDEGLLDHNGTATPGTGFRFDQCSQTPYVYDTKTQAMISYDDVQSFAAKGKFIVDSGMAGFAMWEAAGDHNDLLLDSINAAMGK</sequence>
<dbReference type="Gene3D" id="3.10.50.10">
    <property type="match status" value="1"/>
</dbReference>
<dbReference type="InterPro" id="IPR050314">
    <property type="entry name" value="Glycosyl_Hydrlase_18"/>
</dbReference>
<keyword evidence="5 7" id="KW-0326">Glycosidase</keyword>
<evidence type="ECO:0000256" key="5">
    <source>
        <dbReference type="ARBA" id="ARBA00023295"/>
    </source>
</evidence>
<evidence type="ECO:0000256" key="3">
    <source>
        <dbReference type="ARBA" id="ARBA00023024"/>
    </source>
</evidence>
<keyword evidence="13" id="KW-1185">Reference proteome</keyword>
<protein>
    <recommendedName>
        <fullName evidence="11">GH18 domain-containing protein</fullName>
    </recommendedName>
</protein>
<dbReference type="Proteomes" id="UP001497453">
    <property type="component" value="Chromosome 5"/>
</dbReference>
<dbReference type="InterPro" id="IPR001223">
    <property type="entry name" value="Glyco_hydro18_cat"/>
</dbReference>
<dbReference type="PANTHER" id="PTHR11177">
    <property type="entry name" value="CHITINASE"/>
    <property type="match status" value="1"/>
</dbReference>
<evidence type="ECO:0000256" key="8">
    <source>
        <dbReference type="RuleBase" id="RU004453"/>
    </source>
</evidence>
<dbReference type="PROSITE" id="PS51910">
    <property type="entry name" value="GH18_2"/>
    <property type="match status" value="1"/>
</dbReference>
<name>A0ABP1DM16_9APHY</name>
<keyword evidence="10" id="KW-0732">Signal</keyword>
<organism evidence="12 13">
    <name type="scientific">Somion occarium</name>
    <dbReference type="NCBI Taxonomy" id="3059160"/>
    <lineage>
        <taxon>Eukaryota</taxon>
        <taxon>Fungi</taxon>
        <taxon>Dikarya</taxon>
        <taxon>Basidiomycota</taxon>
        <taxon>Agaricomycotina</taxon>
        <taxon>Agaricomycetes</taxon>
        <taxon>Polyporales</taxon>
        <taxon>Cerrenaceae</taxon>
        <taxon>Somion</taxon>
    </lineage>
</organism>
<feature type="region of interest" description="Disordered" evidence="9">
    <location>
        <begin position="312"/>
        <end position="345"/>
    </location>
</feature>
<evidence type="ECO:0000259" key="11">
    <source>
        <dbReference type="PROSITE" id="PS51910"/>
    </source>
</evidence>
<dbReference type="InterPro" id="IPR011583">
    <property type="entry name" value="Chitinase_II/V-like_cat"/>
</dbReference>
<evidence type="ECO:0000256" key="10">
    <source>
        <dbReference type="SAM" id="SignalP"/>
    </source>
</evidence>
<evidence type="ECO:0000256" key="1">
    <source>
        <dbReference type="ARBA" id="ARBA00000822"/>
    </source>
</evidence>
<evidence type="ECO:0000256" key="4">
    <source>
        <dbReference type="ARBA" id="ARBA00023277"/>
    </source>
</evidence>
<dbReference type="Pfam" id="PF00704">
    <property type="entry name" value="Glyco_hydro_18"/>
    <property type="match status" value="1"/>
</dbReference>
<dbReference type="InterPro" id="IPR029070">
    <property type="entry name" value="Chitinase_insertion_sf"/>
</dbReference>
<feature type="compositionally biased region" description="Low complexity" evidence="9">
    <location>
        <begin position="312"/>
        <end position="329"/>
    </location>
</feature>
<dbReference type="InterPro" id="IPR001579">
    <property type="entry name" value="Glyco_hydro_18_chit_AS"/>
</dbReference>
<accession>A0ABP1DM16</accession>
<dbReference type="EMBL" id="OZ037948">
    <property type="protein sequence ID" value="CAL1708903.1"/>
    <property type="molecule type" value="Genomic_DNA"/>
</dbReference>